<sequence length="352" mass="37633">MSNTPMETGHAPVQQQYTPPVPAAAFTPIQQIQTADVIQIHEWAAELNAAHQLGTALANSNFLPMSLRMKGKNSFKTIDELSADAAAVILAGKSVGLDPMQAVQNIFPVHGMPSMYARTMAALVIAQGHDLVRSEATDDSVTVQARRKGEDRWQGFTWTMSRAAKAGYTSNAKYKSDPIGMLTAKALAEACRLVFPDVLLGMPYSAEDIELDPGIVESDRTPAAEPAKPATRKVTRAPRKDAAPAPVKPPVVDTPPAEDEPAPATDAAPGEEPWRTQWVELIEAMKAAGMQIENPRGKDSGAQWLAKASELAGASWTHPNQITPEAAAEVFQMLATPTADEATGEIVDEPTP</sequence>
<accession>A0AAW6ZEU8</accession>
<evidence type="ECO:0000313" key="3">
    <source>
        <dbReference type="Proteomes" id="UP001225576"/>
    </source>
</evidence>
<proteinExistence type="predicted"/>
<feature type="region of interest" description="Disordered" evidence="1">
    <location>
        <begin position="215"/>
        <end position="272"/>
    </location>
</feature>
<dbReference type="RefSeq" id="WP_285170763.1">
    <property type="nucleotide sequence ID" value="NZ_JASPDQ010000020.1"/>
</dbReference>
<gene>
    <name evidence="2" type="ORF">QP858_08065</name>
</gene>
<name>A0AAW6ZEU8_9ACTO</name>
<evidence type="ECO:0000313" key="2">
    <source>
        <dbReference type="EMBL" id="MDK8602409.1"/>
    </source>
</evidence>
<dbReference type="AlphaFoldDB" id="A0AAW6ZEU8"/>
<dbReference type="Proteomes" id="UP001225576">
    <property type="component" value="Unassembled WGS sequence"/>
</dbReference>
<feature type="compositionally biased region" description="Low complexity" evidence="1">
    <location>
        <begin position="262"/>
        <end position="271"/>
    </location>
</feature>
<evidence type="ECO:0000256" key="1">
    <source>
        <dbReference type="SAM" id="MobiDB-lite"/>
    </source>
</evidence>
<evidence type="ECO:0008006" key="4">
    <source>
        <dbReference type="Google" id="ProtNLM"/>
    </source>
</evidence>
<dbReference type="EMBL" id="JASPDQ010000020">
    <property type="protein sequence ID" value="MDK8602409.1"/>
    <property type="molecule type" value="Genomic_DNA"/>
</dbReference>
<reference evidence="2" key="1">
    <citation type="submission" date="2023-05" db="EMBL/GenBank/DDBJ databases">
        <title>Genomic Catalog of Human Bladder Bacteria.</title>
        <authorList>
            <person name="Du J."/>
        </authorList>
    </citation>
    <scope>NUCLEOTIDE SEQUENCE</scope>
    <source>
        <strain evidence="2">UMB1304A</strain>
    </source>
</reference>
<protein>
    <recommendedName>
        <fullName evidence="4">RecT family protein</fullName>
    </recommendedName>
</protein>
<organism evidence="2 3">
    <name type="scientific">Trueperella bernardiae</name>
    <dbReference type="NCBI Taxonomy" id="59561"/>
    <lineage>
        <taxon>Bacteria</taxon>
        <taxon>Bacillati</taxon>
        <taxon>Actinomycetota</taxon>
        <taxon>Actinomycetes</taxon>
        <taxon>Actinomycetales</taxon>
        <taxon>Actinomycetaceae</taxon>
        <taxon>Trueperella</taxon>
    </lineage>
</organism>
<comment type="caution">
    <text evidence="2">The sequence shown here is derived from an EMBL/GenBank/DDBJ whole genome shotgun (WGS) entry which is preliminary data.</text>
</comment>